<evidence type="ECO:0000259" key="1">
    <source>
        <dbReference type="PROSITE" id="PS51782"/>
    </source>
</evidence>
<comment type="caution">
    <text evidence="2">The sequence shown here is derived from an EMBL/GenBank/DDBJ whole genome shotgun (WGS) entry which is preliminary data.</text>
</comment>
<dbReference type="Pfam" id="PF01476">
    <property type="entry name" value="LysM"/>
    <property type="match status" value="1"/>
</dbReference>
<dbReference type="PROSITE" id="PS51782">
    <property type="entry name" value="LYSM"/>
    <property type="match status" value="1"/>
</dbReference>
<dbReference type="EMBL" id="VNIM01000080">
    <property type="protein sequence ID" value="TVV71702.1"/>
    <property type="molecule type" value="Genomic_DNA"/>
</dbReference>
<organism evidence="2 3">
    <name type="scientific">Alterirhizorhabdus solaris</name>
    <dbReference type="NCBI Taxonomy" id="2529389"/>
    <lineage>
        <taxon>Bacteria</taxon>
        <taxon>Pseudomonadati</taxon>
        <taxon>Pseudomonadota</taxon>
        <taxon>Alphaproteobacteria</taxon>
        <taxon>Sphingomonadales</taxon>
        <taxon>Rhizorhabdaceae</taxon>
        <taxon>Alterirhizorhabdus</taxon>
    </lineage>
</organism>
<dbReference type="SUPFAM" id="SSF48452">
    <property type="entry name" value="TPR-like"/>
    <property type="match status" value="1"/>
</dbReference>
<dbReference type="AlphaFoldDB" id="A0A558QXB0"/>
<dbReference type="OrthoDB" id="7473956at2"/>
<name>A0A558QXB0_9SPHN</name>
<dbReference type="Proteomes" id="UP000318681">
    <property type="component" value="Unassembled WGS sequence"/>
</dbReference>
<protein>
    <submittedName>
        <fullName evidence="2">LysM peptidoglycan-binding domain-containing protein</fullName>
    </submittedName>
</protein>
<keyword evidence="3" id="KW-1185">Reference proteome</keyword>
<reference evidence="2 3" key="1">
    <citation type="submission" date="2019-07" db="EMBL/GenBank/DDBJ databases">
        <title>Sphingomonas solaris sp. nov., isolated from a solar panel from Boston, Massachusetts.</title>
        <authorList>
            <person name="Tanner K."/>
            <person name="Pascual J."/>
            <person name="Mancuso C."/>
            <person name="Pereto J."/>
            <person name="Khalil A."/>
            <person name="Vilanova C."/>
        </authorList>
    </citation>
    <scope>NUCLEOTIDE SEQUENCE [LARGE SCALE GENOMIC DNA]</scope>
    <source>
        <strain evidence="2 3">R4DWN</strain>
    </source>
</reference>
<evidence type="ECO:0000313" key="2">
    <source>
        <dbReference type="EMBL" id="TVV71702.1"/>
    </source>
</evidence>
<proteinExistence type="predicted"/>
<sequence>MTIPFHRAAPATLALGLLLAGCGAGGGDAPRPTSAGAAATTGWSGRGEVGEAIALLNKGDPVAARARLMGLLRQQPNDSVAASLVRQIDANPETLLGTESFAYVTRATDTMSSLAGRFLGNPMLFYALARYNGLAAPGTLSAGRTLRIPGREKREAARPEKPAVAVRAPAIVPRAPEARPVPSPAARANPAQAATLRAAGLEQMNRGAIDRAVALLTRASQADPGNALIRRDLTRAIRIQRTVHGRS</sequence>
<dbReference type="Gene3D" id="3.10.350.10">
    <property type="entry name" value="LysM domain"/>
    <property type="match status" value="1"/>
</dbReference>
<dbReference type="RefSeq" id="WP_145154225.1">
    <property type="nucleotide sequence ID" value="NZ_VNIM01000080.1"/>
</dbReference>
<dbReference type="PROSITE" id="PS51257">
    <property type="entry name" value="PROKAR_LIPOPROTEIN"/>
    <property type="match status" value="1"/>
</dbReference>
<dbReference type="InterPro" id="IPR036779">
    <property type="entry name" value="LysM_dom_sf"/>
</dbReference>
<dbReference type="InterPro" id="IPR018392">
    <property type="entry name" value="LysM"/>
</dbReference>
<accession>A0A558QXB0</accession>
<gene>
    <name evidence="2" type="ORF">FOY91_16140</name>
</gene>
<evidence type="ECO:0000313" key="3">
    <source>
        <dbReference type="Proteomes" id="UP000318681"/>
    </source>
</evidence>
<feature type="domain" description="LysM" evidence="1">
    <location>
        <begin position="101"/>
        <end position="148"/>
    </location>
</feature>
<dbReference type="InterPro" id="IPR011990">
    <property type="entry name" value="TPR-like_helical_dom_sf"/>
</dbReference>